<accession>K3V8S1</accession>
<comment type="caution">
    <text evidence="1">The sequence shown here is derived from an EMBL/GenBank/DDBJ whole genome shotgun (WGS) entry which is preliminary data.</text>
</comment>
<keyword evidence="2" id="KW-1185">Reference proteome</keyword>
<dbReference type="Proteomes" id="UP000007978">
    <property type="component" value="Chromosome 1"/>
</dbReference>
<evidence type="ECO:0000313" key="2">
    <source>
        <dbReference type="Proteomes" id="UP000007978"/>
    </source>
</evidence>
<evidence type="ECO:0000313" key="1">
    <source>
        <dbReference type="EMBL" id="EKJ68288.1"/>
    </source>
</evidence>
<gene>
    <name evidence="1" type="ORF">FPSE_11532</name>
</gene>
<proteinExistence type="predicted"/>
<reference evidence="1 2" key="1">
    <citation type="journal article" date="2012" name="PLoS Pathog.">
        <title>Comparative pathogenomics reveals horizontally acquired novel virulence genes in fungi infecting cereal hosts.</title>
        <authorList>
            <person name="Gardiner D.M."/>
            <person name="McDonald M.C."/>
            <person name="Covarelli L."/>
            <person name="Solomon P.S."/>
            <person name="Rusu A.G."/>
            <person name="Marshall M."/>
            <person name="Kazan K."/>
            <person name="Chakraborty S."/>
            <person name="McDonald B.A."/>
            <person name="Manners J.M."/>
        </authorList>
    </citation>
    <scope>NUCLEOTIDE SEQUENCE [LARGE SCALE GENOMIC DNA]</scope>
    <source>
        <strain evidence="1 2">CS3096</strain>
    </source>
</reference>
<dbReference type="AlphaFoldDB" id="K3V8S1"/>
<name>K3V8S1_FUSPC</name>
<protein>
    <submittedName>
        <fullName evidence="1">Uncharacterized protein</fullName>
    </submittedName>
</protein>
<dbReference type="HOGENOM" id="CLU_3299471_0_0_1"/>
<organism evidence="1 2">
    <name type="scientific">Fusarium pseudograminearum (strain CS3096)</name>
    <name type="common">Wheat and barley crown-rot fungus</name>
    <dbReference type="NCBI Taxonomy" id="1028729"/>
    <lineage>
        <taxon>Eukaryota</taxon>
        <taxon>Fungi</taxon>
        <taxon>Dikarya</taxon>
        <taxon>Ascomycota</taxon>
        <taxon>Pezizomycotina</taxon>
        <taxon>Sordariomycetes</taxon>
        <taxon>Hypocreomycetidae</taxon>
        <taxon>Hypocreales</taxon>
        <taxon>Nectriaceae</taxon>
        <taxon>Fusarium</taxon>
    </lineage>
</organism>
<dbReference type="EMBL" id="AFNW01000606">
    <property type="protein sequence ID" value="EKJ68288.1"/>
    <property type="molecule type" value="Genomic_DNA"/>
</dbReference>
<dbReference type="KEGG" id="fpu:FPSE_11532"/>
<sequence length="40" mass="4446">MSEKSRLQAEKTETPNKDKAFGVELAVQFSTISWSSGWGN</sequence>
<dbReference type="GeneID" id="20370149"/>
<dbReference type="RefSeq" id="XP_009262924.1">
    <property type="nucleotide sequence ID" value="XM_009264649.1"/>
</dbReference>